<dbReference type="AlphaFoldDB" id="A0ABD3ET36"/>
<evidence type="ECO:0000313" key="8">
    <source>
        <dbReference type="Proteomes" id="UP001632037"/>
    </source>
</evidence>
<keyword evidence="8" id="KW-1185">Reference proteome</keyword>
<dbReference type="EMBL" id="JBIMZQ010000072">
    <property type="protein sequence ID" value="KAL3656857.1"/>
    <property type="molecule type" value="Genomic_DNA"/>
</dbReference>
<comment type="caution">
    <text evidence="7">The sequence shown here is derived from an EMBL/GenBank/DDBJ whole genome shotgun (WGS) entry which is preliminary data.</text>
</comment>
<accession>A0ABD3ET36</accession>
<name>A0ABD3ET36_9STRA</name>
<feature type="transmembrane region" description="Helical" evidence="6">
    <location>
        <begin position="142"/>
        <end position="160"/>
    </location>
</feature>
<evidence type="ECO:0000256" key="2">
    <source>
        <dbReference type="ARBA" id="ARBA00006824"/>
    </source>
</evidence>
<evidence type="ECO:0000256" key="6">
    <source>
        <dbReference type="RuleBase" id="RU363053"/>
    </source>
</evidence>
<feature type="transmembrane region" description="Helical" evidence="6">
    <location>
        <begin position="101"/>
        <end position="122"/>
    </location>
</feature>
<dbReference type="PANTHER" id="PTHR11266:SF80">
    <property type="entry name" value="PEROXISOMAL MEMBRANE PROTEIN 2"/>
    <property type="match status" value="1"/>
</dbReference>
<protein>
    <submittedName>
        <fullName evidence="7">Uncharacterized protein</fullName>
    </submittedName>
</protein>
<gene>
    <name evidence="7" type="ORF">V7S43_018200</name>
</gene>
<evidence type="ECO:0000256" key="3">
    <source>
        <dbReference type="ARBA" id="ARBA00022692"/>
    </source>
</evidence>
<evidence type="ECO:0000256" key="4">
    <source>
        <dbReference type="ARBA" id="ARBA00022989"/>
    </source>
</evidence>
<dbReference type="GO" id="GO:0016020">
    <property type="term" value="C:membrane"/>
    <property type="evidence" value="ECO:0007669"/>
    <property type="project" value="UniProtKB-SubCell"/>
</dbReference>
<proteinExistence type="inferred from homology"/>
<evidence type="ECO:0000256" key="5">
    <source>
        <dbReference type="ARBA" id="ARBA00023136"/>
    </source>
</evidence>
<keyword evidence="4 6" id="KW-1133">Transmembrane helix</keyword>
<comment type="subcellular location">
    <subcellularLocation>
        <location evidence="1">Membrane</location>
        <topology evidence="1">Multi-pass membrane protein</topology>
    </subcellularLocation>
</comment>
<evidence type="ECO:0000313" key="7">
    <source>
        <dbReference type="EMBL" id="KAL3656857.1"/>
    </source>
</evidence>
<sequence>MSTFRFLRASMLSALRSRSRPVASRSALYLQRGVASSSSSSSSKASGFRHLWISYTSLLETRPLTTKIVTGGVIAGLGDVGCQLVLEAEEGDTKLDIKRTAIFTFLGGFLISPVLHVWYGFLGSKLPGVSTAAVAKRLALDQLGFAPMFLPVFLSSVLALEGNGEQIQDKLRAEWWPVTKANWSVWVPAQILNFRFVPGSMQVLFSNVVGLLWNAYLSYVSHSDVSKSLKVEEIEKSEH</sequence>
<keyword evidence="3 6" id="KW-0812">Transmembrane</keyword>
<organism evidence="7 8">
    <name type="scientific">Phytophthora oleae</name>
    <dbReference type="NCBI Taxonomy" id="2107226"/>
    <lineage>
        <taxon>Eukaryota</taxon>
        <taxon>Sar</taxon>
        <taxon>Stramenopiles</taxon>
        <taxon>Oomycota</taxon>
        <taxon>Peronosporomycetes</taxon>
        <taxon>Peronosporales</taxon>
        <taxon>Peronosporaceae</taxon>
        <taxon>Phytophthora</taxon>
    </lineage>
</organism>
<keyword evidence="5 6" id="KW-0472">Membrane</keyword>
<dbReference type="PANTHER" id="PTHR11266">
    <property type="entry name" value="PEROXISOMAL MEMBRANE PROTEIN 2, PXMP2 MPV17"/>
    <property type="match status" value="1"/>
</dbReference>
<reference evidence="7 8" key="1">
    <citation type="submission" date="2024-09" db="EMBL/GenBank/DDBJ databases">
        <title>Genome sequencing and assembly of Phytophthora oleae, isolate VK10A, causative agent of rot of olive drupes.</title>
        <authorList>
            <person name="Conti Taguali S."/>
            <person name="Riolo M."/>
            <person name="La Spada F."/>
            <person name="Cacciola S.O."/>
            <person name="Dionisio G."/>
        </authorList>
    </citation>
    <scope>NUCLEOTIDE SEQUENCE [LARGE SCALE GENOMIC DNA]</scope>
    <source>
        <strain evidence="7 8">VK10A</strain>
    </source>
</reference>
<dbReference type="Pfam" id="PF04117">
    <property type="entry name" value="Mpv17_PMP22"/>
    <property type="match status" value="1"/>
</dbReference>
<comment type="similarity">
    <text evidence="2 6">Belongs to the peroxisomal membrane protein PXMP2/4 family.</text>
</comment>
<dbReference type="Proteomes" id="UP001632037">
    <property type="component" value="Unassembled WGS sequence"/>
</dbReference>
<dbReference type="InterPro" id="IPR007248">
    <property type="entry name" value="Mpv17_PMP22"/>
</dbReference>
<evidence type="ECO:0000256" key="1">
    <source>
        <dbReference type="ARBA" id="ARBA00004141"/>
    </source>
</evidence>